<accession>A0ACD3ZET8</accession>
<dbReference type="Proteomes" id="UP000830768">
    <property type="component" value="Chromosome 9"/>
</dbReference>
<evidence type="ECO:0000313" key="1">
    <source>
        <dbReference type="EMBL" id="UPK99676.1"/>
    </source>
</evidence>
<gene>
    <name evidence="1" type="ORF">LCI18_010611</name>
</gene>
<reference evidence="1" key="1">
    <citation type="submission" date="2021-11" db="EMBL/GenBank/DDBJ databases">
        <title>Fusarium solani-melongenae Genome sequencing and assembly.</title>
        <authorList>
            <person name="Xie S."/>
            <person name="Huang L."/>
            <person name="Zhang X."/>
        </authorList>
    </citation>
    <scope>NUCLEOTIDE SEQUENCE</scope>
    <source>
        <strain evidence="1">CRI 24-3</strain>
    </source>
</reference>
<sequence length="519" mass="55662">MAPSPLSVQLTAPNGVTYEQPLGLFINNEFVAAQSGETIDAVNPFNESVIARVHAAGAKDVDTAVQAAREAFNGPWGEVTCTERGRLLSRLADIVEAQAETLATVEAWDGGKPFHVALQEDVQEVIAVFRYYAGYADKLHGQGNGTEKNQHVFTTREPIGVCGQIIPWNYPLSMAAWKLGPAIATGNCVVIKAAEQTPLSILYLATLFKEAGYPKGVVNVINGYGRDAGAALASHMGVDKIAFTGSTQAGREIMKLASGNLKSITLETGGKSPLVVFDDADLDKAAYWGHVGIMSNAGQVCTANSRIFVHEKVYDDFLRRFLEKAASAKVGDPFAADTFQGPQVGQAQRDRILQYIEVGKSEGGTLALGGKVHETAGNGRGYFVEPTVFTNVKDDMTIYREEIFGPVAAVLSFKTEEEVVKRANDTFFGLGAALFTKDVSRVHRISRKIQSGSKSSLPVPVSDELPTNVALLGVWVNSSNNSDIRAPFGGYKQSGVGRECGQAGIEAYTNIKTVYITLD</sequence>
<keyword evidence="2" id="KW-1185">Reference proteome</keyword>
<name>A0ACD3ZET8_FUSSC</name>
<protein>
    <submittedName>
        <fullName evidence="1">Uncharacterized protein</fullName>
    </submittedName>
</protein>
<evidence type="ECO:0000313" key="2">
    <source>
        <dbReference type="Proteomes" id="UP000830768"/>
    </source>
</evidence>
<organism evidence="1 2">
    <name type="scientific">Fusarium solani subsp. cucurbitae</name>
    <name type="common">Neocosmosporum cucurbitae</name>
    <dbReference type="NCBI Taxonomy" id="2747967"/>
    <lineage>
        <taxon>Eukaryota</taxon>
        <taxon>Fungi</taxon>
        <taxon>Dikarya</taxon>
        <taxon>Ascomycota</taxon>
        <taxon>Pezizomycotina</taxon>
        <taxon>Sordariomycetes</taxon>
        <taxon>Hypocreomycetidae</taxon>
        <taxon>Hypocreales</taxon>
        <taxon>Nectriaceae</taxon>
        <taxon>Fusarium</taxon>
        <taxon>Fusarium solani species complex</taxon>
    </lineage>
</organism>
<proteinExistence type="predicted"/>
<dbReference type="EMBL" id="CP090037">
    <property type="protein sequence ID" value="UPK99676.1"/>
    <property type="molecule type" value="Genomic_DNA"/>
</dbReference>